<reference evidence="1 2" key="1">
    <citation type="journal article" date="2014" name="Nat. Commun.">
        <title>Molecular traces of alternative social organization in a termite genome.</title>
        <authorList>
            <person name="Terrapon N."/>
            <person name="Li C."/>
            <person name="Robertson H.M."/>
            <person name="Ji L."/>
            <person name="Meng X."/>
            <person name="Booth W."/>
            <person name="Chen Z."/>
            <person name="Childers C.P."/>
            <person name="Glastad K.M."/>
            <person name="Gokhale K."/>
            <person name="Gowin J."/>
            <person name="Gronenberg W."/>
            <person name="Hermansen R.A."/>
            <person name="Hu H."/>
            <person name="Hunt B.G."/>
            <person name="Huylmans A.K."/>
            <person name="Khalil S.M."/>
            <person name="Mitchell R.D."/>
            <person name="Munoz-Torres M.C."/>
            <person name="Mustard J.A."/>
            <person name="Pan H."/>
            <person name="Reese J.T."/>
            <person name="Scharf M.E."/>
            <person name="Sun F."/>
            <person name="Vogel H."/>
            <person name="Xiao J."/>
            <person name="Yang W."/>
            <person name="Yang Z."/>
            <person name="Yang Z."/>
            <person name="Zhou J."/>
            <person name="Zhu J."/>
            <person name="Brent C.S."/>
            <person name="Elsik C.G."/>
            <person name="Goodisman M.A."/>
            <person name="Liberles D.A."/>
            <person name="Roe R.M."/>
            <person name="Vargo E.L."/>
            <person name="Vilcinskas A."/>
            <person name="Wang J."/>
            <person name="Bornberg-Bauer E."/>
            <person name="Korb J."/>
            <person name="Zhang G."/>
            <person name="Liebig J."/>
        </authorList>
    </citation>
    <scope>NUCLEOTIDE SEQUENCE [LARGE SCALE GENOMIC DNA]</scope>
    <source>
        <tissue evidence="1">Whole organism</tissue>
    </source>
</reference>
<keyword evidence="2" id="KW-1185">Reference proteome</keyword>
<dbReference type="Proteomes" id="UP000027135">
    <property type="component" value="Unassembled WGS sequence"/>
</dbReference>
<accession>A0A067QGT9</accession>
<dbReference type="AlphaFoldDB" id="A0A067QGT9"/>
<dbReference type="InParanoid" id="A0A067QGT9"/>
<gene>
    <name evidence="1" type="ORF">L798_02958</name>
</gene>
<dbReference type="EMBL" id="KK853446">
    <property type="protein sequence ID" value="KDR07578.1"/>
    <property type="molecule type" value="Genomic_DNA"/>
</dbReference>
<proteinExistence type="predicted"/>
<organism evidence="1 2">
    <name type="scientific">Zootermopsis nevadensis</name>
    <name type="common">Dampwood termite</name>
    <dbReference type="NCBI Taxonomy" id="136037"/>
    <lineage>
        <taxon>Eukaryota</taxon>
        <taxon>Metazoa</taxon>
        <taxon>Ecdysozoa</taxon>
        <taxon>Arthropoda</taxon>
        <taxon>Hexapoda</taxon>
        <taxon>Insecta</taxon>
        <taxon>Pterygota</taxon>
        <taxon>Neoptera</taxon>
        <taxon>Polyneoptera</taxon>
        <taxon>Dictyoptera</taxon>
        <taxon>Blattodea</taxon>
        <taxon>Blattoidea</taxon>
        <taxon>Termitoidae</taxon>
        <taxon>Termopsidae</taxon>
        <taxon>Zootermopsis</taxon>
    </lineage>
</organism>
<protein>
    <submittedName>
        <fullName evidence="1">Uncharacterized protein</fullName>
    </submittedName>
</protein>
<sequence length="44" mass="4817">MKTEGQGHYKLRPQFALDVDLQELKSGPCMGHQGRTGNLIFGGT</sequence>
<name>A0A067QGT9_ZOONE</name>
<evidence type="ECO:0000313" key="2">
    <source>
        <dbReference type="Proteomes" id="UP000027135"/>
    </source>
</evidence>
<evidence type="ECO:0000313" key="1">
    <source>
        <dbReference type="EMBL" id="KDR07578.1"/>
    </source>
</evidence>